<evidence type="ECO:0000259" key="11">
    <source>
        <dbReference type="Pfam" id="PF14840"/>
    </source>
</evidence>
<dbReference type="GO" id="GO:0009360">
    <property type="term" value="C:DNA polymerase III complex"/>
    <property type="evidence" value="ECO:0007669"/>
    <property type="project" value="UniProtKB-UniRule"/>
</dbReference>
<dbReference type="SUPFAM" id="SSF48019">
    <property type="entry name" value="post-AAA+ oligomerization domain-like"/>
    <property type="match status" value="1"/>
</dbReference>
<evidence type="ECO:0000256" key="5">
    <source>
        <dbReference type="ARBA" id="ARBA00022705"/>
    </source>
</evidence>
<protein>
    <recommendedName>
        <fullName evidence="2 9">DNA polymerase III subunit delta</fullName>
        <ecNumber evidence="1 9">2.7.7.7</ecNumber>
    </recommendedName>
</protein>
<dbReference type="PANTHER" id="PTHR34388:SF1">
    <property type="entry name" value="DNA POLYMERASE III SUBUNIT DELTA"/>
    <property type="match status" value="1"/>
</dbReference>
<dbReference type="InterPro" id="IPR010372">
    <property type="entry name" value="DNA_pol3_delta_N"/>
</dbReference>
<dbReference type="GO" id="GO:0003677">
    <property type="term" value="F:DNA binding"/>
    <property type="evidence" value="ECO:0007669"/>
    <property type="project" value="InterPro"/>
</dbReference>
<dbReference type="GO" id="GO:0006261">
    <property type="term" value="P:DNA-templated DNA replication"/>
    <property type="evidence" value="ECO:0007669"/>
    <property type="project" value="TreeGrafter"/>
</dbReference>
<dbReference type="EC" id="2.7.7.7" evidence="1 9"/>
<comment type="caution">
    <text evidence="12">The sequence shown here is derived from an EMBL/GenBank/DDBJ whole genome shotgun (WGS) entry which is preliminary data.</text>
</comment>
<comment type="catalytic activity">
    <reaction evidence="8">
        <text>DNA(n) + a 2'-deoxyribonucleoside 5'-triphosphate = DNA(n+1) + diphosphate</text>
        <dbReference type="Rhea" id="RHEA:22508"/>
        <dbReference type="Rhea" id="RHEA-COMP:17339"/>
        <dbReference type="Rhea" id="RHEA-COMP:17340"/>
        <dbReference type="ChEBI" id="CHEBI:33019"/>
        <dbReference type="ChEBI" id="CHEBI:61560"/>
        <dbReference type="ChEBI" id="CHEBI:173112"/>
        <dbReference type="EC" id="2.7.7.7"/>
    </reaction>
</comment>
<keyword evidence="4" id="KW-0548">Nucleotidyltransferase</keyword>
<sequence>MIQRIFSEGLDLALEKGLKPFYLLSGQDILLVLESKDKIIATTRQYEFDEKIEIAVNNETKWDDLADQLQSTGLFSSKQIFILNFPDNPTTTHQKQLMSLLELAHSDVLFILHFPKLTKAMEKQSWFSIVENDGIQIQCQTPDITKLPTWLKYRAKSMQIQLDQETIDLLCYSYEGNLLALKQTLQLLQLQYPNQLITSIKAKDVIAQSAQYTPFQWIDALLEGKIARATHILNHLKNEEVQPVVLLRIIQKELMILLEITRSPMVINSNEPLFNRNLRTEFDRLKVWQNRRTTYQSAVQRLTYRKLYQQIQALAELEKQIKQEFSEEIWANLEHLGLLFT</sequence>
<dbReference type="Gene3D" id="1.20.272.10">
    <property type="match status" value="1"/>
</dbReference>
<keyword evidence="6" id="KW-0239">DNA-directed DNA polymerase</keyword>
<keyword evidence="5" id="KW-0235">DNA replication</keyword>
<evidence type="ECO:0000256" key="3">
    <source>
        <dbReference type="ARBA" id="ARBA00022679"/>
    </source>
</evidence>
<evidence type="ECO:0000313" key="12">
    <source>
        <dbReference type="EMBL" id="RKR76755.1"/>
    </source>
</evidence>
<evidence type="ECO:0000256" key="9">
    <source>
        <dbReference type="NCBIfam" id="TIGR01128"/>
    </source>
</evidence>
<evidence type="ECO:0000256" key="6">
    <source>
        <dbReference type="ARBA" id="ARBA00022932"/>
    </source>
</evidence>
<reference evidence="12 13" key="1">
    <citation type="submission" date="2018-10" db="EMBL/GenBank/DDBJ databases">
        <title>Genomic Encyclopedia of Type Strains, Phase IV (KMG-IV): sequencing the most valuable type-strain genomes for metagenomic binning, comparative biology and taxonomic classification.</title>
        <authorList>
            <person name="Goeker M."/>
        </authorList>
    </citation>
    <scope>NUCLEOTIDE SEQUENCE [LARGE SCALE GENOMIC DNA]</scope>
    <source>
        <strain evidence="12 13">DSM 23800</strain>
    </source>
</reference>
<name>A0A420XHG5_9PAST</name>
<dbReference type="EMBL" id="RBJC01000004">
    <property type="protein sequence ID" value="RKR76755.1"/>
    <property type="molecule type" value="Genomic_DNA"/>
</dbReference>
<dbReference type="InterPro" id="IPR027417">
    <property type="entry name" value="P-loop_NTPase"/>
</dbReference>
<dbReference type="Proteomes" id="UP000280099">
    <property type="component" value="Unassembled WGS sequence"/>
</dbReference>
<evidence type="ECO:0000256" key="2">
    <source>
        <dbReference type="ARBA" id="ARBA00017703"/>
    </source>
</evidence>
<evidence type="ECO:0000256" key="7">
    <source>
        <dbReference type="ARBA" id="ARBA00034754"/>
    </source>
</evidence>
<evidence type="ECO:0000256" key="1">
    <source>
        <dbReference type="ARBA" id="ARBA00012417"/>
    </source>
</evidence>
<dbReference type="SUPFAM" id="SSF52540">
    <property type="entry name" value="P-loop containing nucleoside triphosphate hydrolases"/>
    <property type="match status" value="1"/>
</dbReference>
<accession>A0A420XHG5</accession>
<feature type="domain" description="DNA polymerase III delta N-terminal" evidence="10">
    <location>
        <begin position="22"/>
        <end position="140"/>
    </location>
</feature>
<keyword evidence="3" id="KW-0808">Transferase</keyword>
<comment type="similarity">
    <text evidence="7">Belongs to the DNA polymerase HolA subunit family.</text>
</comment>
<evidence type="ECO:0000256" key="8">
    <source>
        <dbReference type="ARBA" id="ARBA00049244"/>
    </source>
</evidence>
<dbReference type="NCBIfam" id="TIGR01128">
    <property type="entry name" value="holA"/>
    <property type="match status" value="1"/>
</dbReference>
<dbReference type="Pfam" id="PF14840">
    <property type="entry name" value="DNA_pol3_delt_C"/>
    <property type="match status" value="1"/>
</dbReference>
<gene>
    <name evidence="12" type="ORF">DES31_0061</name>
</gene>
<evidence type="ECO:0000256" key="4">
    <source>
        <dbReference type="ARBA" id="ARBA00022695"/>
    </source>
</evidence>
<dbReference type="Gene3D" id="1.10.8.60">
    <property type="match status" value="1"/>
</dbReference>
<dbReference type="PANTHER" id="PTHR34388">
    <property type="entry name" value="DNA POLYMERASE III SUBUNIT DELTA"/>
    <property type="match status" value="1"/>
</dbReference>
<organism evidence="12 13">
    <name type="scientific">Otariodibacter oris</name>
    <dbReference type="NCBI Taxonomy" id="1032623"/>
    <lineage>
        <taxon>Bacteria</taxon>
        <taxon>Pseudomonadati</taxon>
        <taxon>Pseudomonadota</taxon>
        <taxon>Gammaproteobacteria</taxon>
        <taxon>Pasteurellales</taxon>
        <taxon>Pasteurellaceae</taxon>
        <taxon>Otariodibacter</taxon>
    </lineage>
</organism>
<dbReference type="InterPro" id="IPR032780">
    <property type="entry name" value="DNA_pol3_delt_C"/>
</dbReference>
<dbReference type="InterPro" id="IPR008921">
    <property type="entry name" value="DNA_pol3_clamp-load_cplx_C"/>
</dbReference>
<evidence type="ECO:0000259" key="10">
    <source>
        <dbReference type="Pfam" id="PF06144"/>
    </source>
</evidence>
<dbReference type="Pfam" id="PF06144">
    <property type="entry name" value="DNA_pol3_delta"/>
    <property type="match status" value="1"/>
</dbReference>
<dbReference type="Gene3D" id="3.40.50.300">
    <property type="entry name" value="P-loop containing nucleotide triphosphate hydrolases"/>
    <property type="match status" value="1"/>
</dbReference>
<dbReference type="GO" id="GO:0003887">
    <property type="term" value="F:DNA-directed DNA polymerase activity"/>
    <property type="evidence" value="ECO:0007669"/>
    <property type="project" value="UniProtKB-UniRule"/>
</dbReference>
<evidence type="ECO:0000313" key="13">
    <source>
        <dbReference type="Proteomes" id="UP000280099"/>
    </source>
</evidence>
<feature type="domain" description="DNA polymerase III subunit delta C-terminal" evidence="11">
    <location>
        <begin position="214"/>
        <end position="340"/>
    </location>
</feature>
<proteinExistence type="inferred from homology"/>
<dbReference type="AlphaFoldDB" id="A0A420XHG5"/>
<dbReference type="InterPro" id="IPR005790">
    <property type="entry name" value="DNA_polIII_delta"/>
</dbReference>
<keyword evidence="13" id="KW-1185">Reference proteome</keyword>